<comment type="caution">
    <text evidence="1">The sequence shown here is derived from an EMBL/GenBank/DDBJ whole genome shotgun (WGS) entry which is preliminary data.</text>
</comment>
<dbReference type="OrthoDB" id="3478151at2"/>
<proteinExistence type="predicted"/>
<name>A0A6H9Z675_9ACTN</name>
<evidence type="ECO:0000313" key="1">
    <source>
        <dbReference type="EMBL" id="KAB2351599.1"/>
    </source>
</evidence>
<evidence type="ECO:0000313" key="2">
    <source>
        <dbReference type="Proteomes" id="UP000468735"/>
    </source>
</evidence>
<gene>
    <name evidence="1" type="ORF">F8566_05075</name>
</gene>
<organism evidence="1 2">
    <name type="scientific">Actinomadura rudentiformis</name>
    <dbReference type="NCBI Taxonomy" id="359158"/>
    <lineage>
        <taxon>Bacteria</taxon>
        <taxon>Bacillati</taxon>
        <taxon>Actinomycetota</taxon>
        <taxon>Actinomycetes</taxon>
        <taxon>Streptosporangiales</taxon>
        <taxon>Thermomonosporaceae</taxon>
        <taxon>Actinomadura</taxon>
    </lineage>
</organism>
<dbReference type="EMBL" id="WBMT01000002">
    <property type="protein sequence ID" value="KAB2351599.1"/>
    <property type="molecule type" value="Genomic_DNA"/>
</dbReference>
<dbReference type="AlphaFoldDB" id="A0A6H9Z675"/>
<protein>
    <submittedName>
        <fullName evidence="1">Uncharacterized protein</fullName>
    </submittedName>
</protein>
<reference evidence="1 2" key="1">
    <citation type="submission" date="2019-09" db="EMBL/GenBank/DDBJ databases">
        <title>Actinomadura physcomitrii sp. nov., a novel actinomycete isolated from moss [Physcomitrium sphaericum (Ludw) Fuernr].</title>
        <authorList>
            <person name="Zhuang X."/>
            <person name="Liu C."/>
        </authorList>
    </citation>
    <scope>NUCLEOTIDE SEQUENCE [LARGE SCALE GENOMIC DNA]</scope>
    <source>
        <strain evidence="1 2">HMC1</strain>
    </source>
</reference>
<accession>A0A6H9Z675</accession>
<sequence length="97" mass="11081">MNLDRLALYPGERPSIVCPFCDTWRLWRRGMLMPHRIDQSDPSSPRCVGSGQRIQLDLSPARWRAELDEARALAARRACQARSPHTHRAHLALPLEA</sequence>
<keyword evidence="2" id="KW-1185">Reference proteome</keyword>
<dbReference type="Proteomes" id="UP000468735">
    <property type="component" value="Unassembled WGS sequence"/>
</dbReference>